<dbReference type="InterPro" id="IPR057926">
    <property type="entry name" value="QRICH1_dom"/>
</dbReference>
<reference evidence="3" key="1">
    <citation type="journal article" date="2010" name="Nature">
        <title>The Amphimedon queenslandica genome and the evolution of animal complexity.</title>
        <authorList>
            <person name="Srivastava M."/>
            <person name="Simakov O."/>
            <person name="Chapman J."/>
            <person name="Fahey B."/>
            <person name="Gauthier M.E."/>
            <person name="Mitros T."/>
            <person name="Richards G.S."/>
            <person name="Conaco C."/>
            <person name="Dacre M."/>
            <person name="Hellsten U."/>
            <person name="Larroux C."/>
            <person name="Putnam N.H."/>
            <person name="Stanke M."/>
            <person name="Adamska M."/>
            <person name="Darling A."/>
            <person name="Degnan S.M."/>
            <person name="Oakley T.H."/>
            <person name="Plachetzki D.C."/>
            <person name="Zhai Y."/>
            <person name="Adamski M."/>
            <person name="Calcino A."/>
            <person name="Cummins S.F."/>
            <person name="Goodstein D.M."/>
            <person name="Harris C."/>
            <person name="Jackson D.J."/>
            <person name="Leys S.P."/>
            <person name="Shu S."/>
            <person name="Woodcroft B.J."/>
            <person name="Vervoort M."/>
            <person name="Kosik K.S."/>
            <person name="Manning G."/>
            <person name="Degnan B.M."/>
            <person name="Rokhsar D.S."/>
        </authorList>
    </citation>
    <scope>NUCLEOTIDE SEQUENCE [LARGE SCALE GENOMIC DNA]</scope>
</reference>
<evidence type="ECO:0000259" key="1">
    <source>
        <dbReference type="Pfam" id="PF25561"/>
    </source>
</evidence>
<protein>
    <recommendedName>
        <fullName evidence="1">QRICH1-like domain-containing protein</fullName>
    </recommendedName>
</protein>
<dbReference type="EnsemblMetazoa" id="XM_011406286.1">
    <property type="protein sequence ID" value="XP_011404588.1"/>
    <property type="gene ID" value="LOC105313117"/>
</dbReference>
<dbReference type="Pfam" id="PF25561">
    <property type="entry name" value="QRICH1"/>
    <property type="match status" value="1"/>
</dbReference>
<dbReference type="GeneID" id="105313117"/>
<dbReference type="Proteomes" id="UP000007879">
    <property type="component" value="Unassembled WGS sequence"/>
</dbReference>
<dbReference type="PANTHER" id="PTHR21446">
    <property type="entry name" value="DUF3504 DOMAIN-CONTAINING PROTEIN"/>
    <property type="match status" value="1"/>
</dbReference>
<dbReference type="PANTHER" id="PTHR21446:SF12">
    <property type="entry name" value="POTASSIUM CHANNEL TETRAMERIZATION DOMAIN CONTAINING 1"/>
    <property type="match status" value="1"/>
</dbReference>
<dbReference type="RefSeq" id="XP_011404588.1">
    <property type="nucleotide sequence ID" value="XM_011406286.1"/>
</dbReference>
<accession>A0AAN0INC6</accession>
<reference evidence="2" key="2">
    <citation type="submission" date="2024-06" db="UniProtKB">
        <authorList>
            <consortium name="EnsemblMetazoa"/>
        </authorList>
    </citation>
    <scope>IDENTIFICATION</scope>
</reference>
<feature type="domain" description="QRICH1-like" evidence="1">
    <location>
        <begin position="143"/>
        <end position="215"/>
    </location>
</feature>
<dbReference type="KEGG" id="aqu:105313117"/>
<dbReference type="InterPro" id="IPR052787">
    <property type="entry name" value="MAVS"/>
</dbReference>
<organism evidence="2 3">
    <name type="scientific">Amphimedon queenslandica</name>
    <name type="common">Sponge</name>
    <dbReference type="NCBI Taxonomy" id="400682"/>
    <lineage>
        <taxon>Eukaryota</taxon>
        <taxon>Metazoa</taxon>
        <taxon>Porifera</taxon>
        <taxon>Demospongiae</taxon>
        <taxon>Heteroscleromorpha</taxon>
        <taxon>Haplosclerida</taxon>
        <taxon>Niphatidae</taxon>
        <taxon>Amphimedon</taxon>
    </lineage>
</organism>
<name>A0AAN0INC6_AMPQE</name>
<evidence type="ECO:0000313" key="3">
    <source>
        <dbReference type="Proteomes" id="UP000007879"/>
    </source>
</evidence>
<evidence type="ECO:0000313" key="2">
    <source>
        <dbReference type="EnsemblMetazoa" id="XP_011404588.1"/>
    </source>
</evidence>
<keyword evidence="3" id="KW-1185">Reference proteome</keyword>
<dbReference type="AlphaFoldDB" id="A0AAN0INC6"/>
<sequence length="321" mass="36500">MDFEEDIDEDFLKGLEDIDWDKDWDDVEQLCGGSDITCCVADKVESKEQCSGIDDTAGDVVLLQELPESEKGSKSADAEDKLSEVKVTHTRKSAEFERRIEMEKVEKSIVERVPKNTVKSTNWGNSVFESWCVERQLECTSSIDMTETELNNNVSLFVHEAVKQDGCTPYPPNSLYQIVVSIQRYLREHRRPDVSFFNESNSQYDRLHKSLDARMKELATEVKESPFYRRPSTNKQQPTFTKQIVGKNTLSMLIKKFCSEAGLEGNFSRHSGKYKRPGDEHFKKVSNILQPPPPSKRVAVDEITSPVPLPNKAVFVASCSM</sequence>
<proteinExistence type="predicted"/>